<reference evidence="3" key="1">
    <citation type="submission" date="2021-02" db="EMBL/GenBank/DDBJ databases">
        <authorList>
            <person name="Dougan E. K."/>
            <person name="Rhodes N."/>
            <person name="Thang M."/>
            <person name="Chan C."/>
        </authorList>
    </citation>
    <scope>NUCLEOTIDE SEQUENCE</scope>
</reference>
<feature type="domain" description="SH3b" evidence="2">
    <location>
        <begin position="51"/>
        <end position="91"/>
    </location>
</feature>
<evidence type="ECO:0000313" key="3">
    <source>
        <dbReference type="EMBL" id="CAE8625908.1"/>
    </source>
</evidence>
<proteinExistence type="predicted"/>
<evidence type="ECO:0000313" key="4">
    <source>
        <dbReference type="Proteomes" id="UP000654075"/>
    </source>
</evidence>
<name>A0A813GFG7_POLGL</name>
<protein>
    <recommendedName>
        <fullName evidence="2">SH3b domain-containing protein</fullName>
    </recommendedName>
</protein>
<dbReference type="EMBL" id="CAJNNV010028848">
    <property type="protein sequence ID" value="CAE8625908.1"/>
    <property type="molecule type" value="Genomic_DNA"/>
</dbReference>
<dbReference type="OrthoDB" id="438914at2759"/>
<dbReference type="InterPro" id="IPR003646">
    <property type="entry name" value="SH3-like_bac-type"/>
</dbReference>
<feature type="compositionally biased region" description="Low complexity" evidence="1">
    <location>
        <begin position="16"/>
        <end position="26"/>
    </location>
</feature>
<dbReference type="AlphaFoldDB" id="A0A813GFG7"/>
<sequence>MVHPSPARPSRFDQWSSSVSPDNSSSCAAQDRGELQPATPKWFRIVFEPRVAVRKAPALDAPSVTFLDAGEVIEVSEHREGWVRLSNFEREARGVSDDCDAWVLQDGRYVSLGVLLEPYQPHWFSVVFQPKVAVRKCAFSEAPIVAWLKTGEIIEAGELVGGWVRLSDRERSQRDISDDCGSWVMLDGSSKGISSRLLAASPPPPTHRAVLEEEGC</sequence>
<organism evidence="3 4">
    <name type="scientific">Polarella glacialis</name>
    <name type="common">Dinoflagellate</name>
    <dbReference type="NCBI Taxonomy" id="89957"/>
    <lineage>
        <taxon>Eukaryota</taxon>
        <taxon>Sar</taxon>
        <taxon>Alveolata</taxon>
        <taxon>Dinophyceae</taxon>
        <taxon>Suessiales</taxon>
        <taxon>Suessiaceae</taxon>
        <taxon>Polarella</taxon>
    </lineage>
</organism>
<dbReference type="Pfam" id="PF08239">
    <property type="entry name" value="SH3_3"/>
    <property type="match status" value="1"/>
</dbReference>
<evidence type="ECO:0000256" key="1">
    <source>
        <dbReference type="SAM" id="MobiDB-lite"/>
    </source>
</evidence>
<keyword evidence="4" id="KW-1185">Reference proteome</keyword>
<feature type="region of interest" description="Disordered" evidence="1">
    <location>
        <begin position="1"/>
        <end position="33"/>
    </location>
</feature>
<dbReference type="Proteomes" id="UP000654075">
    <property type="component" value="Unassembled WGS sequence"/>
</dbReference>
<evidence type="ECO:0000259" key="2">
    <source>
        <dbReference type="Pfam" id="PF08239"/>
    </source>
</evidence>
<gene>
    <name evidence="3" type="ORF">PGLA1383_LOCUS42887</name>
</gene>
<accession>A0A813GFG7</accession>
<comment type="caution">
    <text evidence="3">The sequence shown here is derived from an EMBL/GenBank/DDBJ whole genome shotgun (WGS) entry which is preliminary data.</text>
</comment>